<evidence type="ECO:0000259" key="11">
    <source>
        <dbReference type="Pfam" id="PF21687"/>
    </source>
</evidence>
<evidence type="ECO:0000256" key="1">
    <source>
        <dbReference type="ARBA" id="ARBA00004533"/>
    </source>
</evidence>
<dbReference type="RefSeq" id="WP_378478829.1">
    <property type="nucleotide sequence ID" value="NZ_JBHUIW010000019.1"/>
</dbReference>
<dbReference type="Proteomes" id="UP001597314">
    <property type="component" value="Unassembled WGS sequence"/>
</dbReference>
<keyword evidence="8 10" id="KW-1133">Transmembrane helix</keyword>
<evidence type="ECO:0000256" key="3">
    <source>
        <dbReference type="ARBA" id="ARBA00022448"/>
    </source>
</evidence>
<keyword evidence="13" id="KW-1185">Reference proteome</keyword>
<evidence type="ECO:0000256" key="7">
    <source>
        <dbReference type="ARBA" id="ARBA00022927"/>
    </source>
</evidence>
<evidence type="ECO:0000256" key="9">
    <source>
        <dbReference type="ARBA" id="ARBA00023136"/>
    </source>
</evidence>
<evidence type="ECO:0000313" key="12">
    <source>
        <dbReference type="EMBL" id="MFD2183678.1"/>
    </source>
</evidence>
<keyword evidence="6 10" id="KW-0812">Transmembrane</keyword>
<comment type="subcellular location">
    <subcellularLocation>
        <location evidence="1">Cell inner membrane</location>
    </subcellularLocation>
</comment>
<dbReference type="InterPro" id="IPR005628">
    <property type="entry name" value="GspK"/>
</dbReference>
<keyword evidence="7" id="KW-0653">Protein transport</keyword>
<keyword evidence="5" id="KW-0997">Cell inner membrane</keyword>
<dbReference type="EMBL" id="JBHUIW010000019">
    <property type="protein sequence ID" value="MFD2183678.1"/>
    <property type="molecule type" value="Genomic_DNA"/>
</dbReference>
<protein>
    <submittedName>
        <fullName evidence="12">General secretion pathway protein GspK</fullName>
    </submittedName>
</protein>
<organism evidence="12 13">
    <name type="scientific">Rhodoplanes azumiensis</name>
    <dbReference type="NCBI Taxonomy" id="1897628"/>
    <lineage>
        <taxon>Bacteria</taxon>
        <taxon>Pseudomonadati</taxon>
        <taxon>Pseudomonadota</taxon>
        <taxon>Alphaproteobacteria</taxon>
        <taxon>Hyphomicrobiales</taxon>
        <taxon>Nitrobacteraceae</taxon>
        <taxon>Rhodoplanes</taxon>
    </lineage>
</organism>
<dbReference type="SUPFAM" id="SSF158544">
    <property type="entry name" value="GspK insert domain-like"/>
    <property type="match status" value="1"/>
</dbReference>
<feature type="domain" description="T2SS protein K first SAM-like" evidence="11">
    <location>
        <begin position="120"/>
        <end position="202"/>
    </location>
</feature>
<comment type="similarity">
    <text evidence="2">Belongs to the GSP K family.</text>
</comment>
<evidence type="ECO:0000256" key="6">
    <source>
        <dbReference type="ARBA" id="ARBA00022692"/>
    </source>
</evidence>
<gene>
    <name evidence="12" type="ORF">ACFSOX_16095</name>
</gene>
<evidence type="ECO:0000313" key="13">
    <source>
        <dbReference type="Proteomes" id="UP001597314"/>
    </source>
</evidence>
<dbReference type="Gene3D" id="1.10.40.60">
    <property type="entry name" value="EpsJ-like"/>
    <property type="match status" value="1"/>
</dbReference>
<evidence type="ECO:0000256" key="10">
    <source>
        <dbReference type="SAM" id="Phobius"/>
    </source>
</evidence>
<sequence>MTLSRPRRSARLPVSSRSRRGGFVVVAVLWIMMALATVASIASVYVAQSATALSLVDAPAESDALITAALELTALQLSSRAVTPVPTRGGFAFRLGRADLRVEYVAEAARIDLNGAGKGLLAGLFASLGAPPEAAEAHAERIIGWRKRLKPAAEAEEREHYRAAGLAYGPRQMHFDSVDELWLVPGLPPGLVQRALPLVTVYTGANVVNILDAPPEIMAALPGMTPLRLADFLSRRAVPGVEPKDLLEVLGPRQVGAGVGAAGGGGDVYRVRMRVAFADGRRQSPEVVVKLGGGRAPYTVLSWRDDIDPVTGTARLPGETR</sequence>
<keyword evidence="9 10" id="KW-0472">Membrane</keyword>
<keyword evidence="4" id="KW-1003">Cell membrane</keyword>
<feature type="transmembrane region" description="Helical" evidence="10">
    <location>
        <begin position="21"/>
        <end position="46"/>
    </location>
</feature>
<reference evidence="13" key="1">
    <citation type="journal article" date="2019" name="Int. J. Syst. Evol. Microbiol.">
        <title>The Global Catalogue of Microorganisms (GCM) 10K type strain sequencing project: providing services to taxonomists for standard genome sequencing and annotation.</title>
        <authorList>
            <consortium name="The Broad Institute Genomics Platform"/>
            <consortium name="The Broad Institute Genome Sequencing Center for Infectious Disease"/>
            <person name="Wu L."/>
            <person name="Ma J."/>
        </authorList>
    </citation>
    <scope>NUCLEOTIDE SEQUENCE [LARGE SCALE GENOMIC DNA]</scope>
    <source>
        <strain evidence="13">CGMCC 1.6774</strain>
    </source>
</reference>
<dbReference type="PANTHER" id="PTHR38831">
    <property type="entry name" value="TYPE II SECRETION SYSTEM PROTEIN K"/>
    <property type="match status" value="1"/>
</dbReference>
<dbReference type="Pfam" id="PF21687">
    <property type="entry name" value="T2SSK_1st"/>
    <property type="match status" value="1"/>
</dbReference>
<proteinExistence type="inferred from homology"/>
<accession>A0ABW5AL45</accession>
<name>A0ABW5AL45_9BRAD</name>
<dbReference type="PANTHER" id="PTHR38831:SF2">
    <property type="entry name" value="TYPE II SECRETION SYSTEM PROTEIN K"/>
    <property type="match status" value="1"/>
</dbReference>
<evidence type="ECO:0000256" key="8">
    <source>
        <dbReference type="ARBA" id="ARBA00022989"/>
    </source>
</evidence>
<dbReference type="InterPro" id="IPR038072">
    <property type="entry name" value="GspK_central_sf"/>
</dbReference>
<comment type="caution">
    <text evidence="12">The sequence shown here is derived from an EMBL/GenBank/DDBJ whole genome shotgun (WGS) entry which is preliminary data.</text>
</comment>
<dbReference type="InterPro" id="IPR049031">
    <property type="entry name" value="T2SSK_SAM-like_1st"/>
</dbReference>
<keyword evidence="3" id="KW-0813">Transport</keyword>
<evidence type="ECO:0000256" key="5">
    <source>
        <dbReference type="ARBA" id="ARBA00022519"/>
    </source>
</evidence>
<evidence type="ECO:0000256" key="4">
    <source>
        <dbReference type="ARBA" id="ARBA00022475"/>
    </source>
</evidence>
<evidence type="ECO:0000256" key="2">
    <source>
        <dbReference type="ARBA" id="ARBA00007246"/>
    </source>
</evidence>